<dbReference type="SUPFAM" id="SSF81342">
    <property type="entry name" value="Transmembrane di-heme cytochromes"/>
    <property type="match status" value="1"/>
</dbReference>
<evidence type="ECO:0000256" key="1">
    <source>
        <dbReference type="SAM" id="MobiDB-lite"/>
    </source>
</evidence>
<keyword evidence="2" id="KW-1133">Transmembrane helix</keyword>
<keyword evidence="2" id="KW-0472">Membrane</keyword>
<accession>A0A6J7RI99</accession>
<proteinExistence type="predicted"/>
<feature type="transmembrane region" description="Helical" evidence="2">
    <location>
        <begin position="219"/>
        <end position="241"/>
    </location>
</feature>
<organism evidence="5">
    <name type="scientific">freshwater metagenome</name>
    <dbReference type="NCBI Taxonomy" id="449393"/>
    <lineage>
        <taxon>unclassified sequences</taxon>
        <taxon>metagenomes</taxon>
        <taxon>ecological metagenomes</taxon>
    </lineage>
</organism>
<protein>
    <submittedName>
        <fullName evidence="5">Unannotated protein</fullName>
    </submittedName>
</protein>
<dbReference type="GO" id="GO:0009055">
    <property type="term" value="F:electron transfer activity"/>
    <property type="evidence" value="ECO:0007669"/>
    <property type="project" value="InterPro"/>
</dbReference>
<gene>
    <name evidence="4" type="ORF">UFOPK3522_00307</name>
    <name evidence="5" type="ORF">UFOPK4175_00096</name>
</gene>
<dbReference type="InterPro" id="IPR048259">
    <property type="entry name" value="Cytochrome_b_N_euk/bac"/>
</dbReference>
<dbReference type="PANTHER" id="PTHR19271">
    <property type="entry name" value="CYTOCHROME B"/>
    <property type="match status" value="1"/>
</dbReference>
<dbReference type="EMBL" id="CAESAO010000014">
    <property type="protein sequence ID" value="CAB4337574.1"/>
    <property type="molecule type" value="Genomic_DNA"/>
</dbReference>
<dbReference type="GO" id="GO:0022904">
    <property type="term" value="P:respiratory electron transport chain"/>
    <property type="evidence" value="ECO:0007669"/>
    <property type="project" value="InterPro"/>
</dbReference>
<dbReference type="Pfam" id="PF00033">
    <property type="entry name" value="Cytochrome_B"/>
    <property type="match status" value="1"/>
</dbReference>
<dbReference type="InterPro" id="IPR027387">
    <property type="entry name" value="Cytb/b6-like_sf"/>
</dbReference>
<dbReference type="EMBL" id="CAFBPX010000008">
    <property type="protein sequence ID" value="CAB5028444.1"/>
    <property type="molecule type" value="Genomic_DNA"/>
</dbReference>
<feature type="transmembrane region" description="Helical" evidence="2">
    <location>
        <begin position="68"/>
        <end position="94"/>
    </location>
</feature>
<keyword evidence="2" id="KW-0812">Transmembrane</keyword>
<feature type="transmembrane region" description="Helical" evidence="2">
    <location>
        <begin position="124"/>
        <end position="142"/>
    </location>
</feature>
<dbReference type="PANTHER" id="PTHR19271:SF16">
    <property type="entry name" value="CYTOCHROME B"/>
    <property type="match status" value="1"/>
</dbReference>
<sequence>MAKIKLPATPSNPLSSPKRPGKKYGPSGVMGHAGEAGVTAVDWIDERTSLSGGLRWAMFRKVPKGTNWFYTLGSATMFAFLSQAVTGVFLAMYYDPSATRAYESIQYINNDVFLGEFVHGMHRWGSSVMVILIFLHMGRTFFFGAYKYPRELNWVIGVALLVMTMTMSFSGYLLPFDQRSYWATIVGVNINGTGPLVGPYLSEFLRAGPYFGATTLSRFYAIHMLMVPGAIAALMGFHLYLVAKLGTTAPPWIKAKPPEELREEKVTVDP</sequence>
<dbReference type="PROSITE" id="PS51002">
    <property type="entry name" value="CYTB_NTER"/>
    <property type="match status" value="1"/>
</dbReference>
<feature type="domain" description="Cytochrome b/b6 N-terminal region profile" evidence="3">
    <location>
        <begin position="40"/>
        <end position="251"/>
    </location>
</feature>
<dbReference type="InterPro" id="IPR005797">
    <property type="entry name" value="Cyt_b/b6_N"/>
</dbReference>
<evidence type="ECO:0000259" key="3">
    <source>
        <dbReference type="PROSITE" id="PS51002"/>
    </source>
</evidence>
<evidence type="ECO:0000313" key="5">
    <source>
        <dbReference type="EMBL" id="CAB5028444.1"/>
    </source>
</evidence>
<dbReference type="InterPro" id="IPR016174">
    <property type="entry name" value="Di-haem_cyt_TM"/>
</dbReference>
<name>A0A6J7RI99_9ZZZZ</name>
<dbReference type="CDD" id="cd00284">
    <property type="entry name" value="Cytochrome_b_N"/>
    <property type="match status" value="1"/>
</dbReference>
<dbReference type="GO" id="GO:0016491">
    <property type="term" value="F:oxidoreductase activity"/>
    <property type="evidence" value="ECO:0007669"/>
    <property type="project" value="InterPro"/>
</dbReference>
<feature type="region of interest" description="Disordered" evidence="1">
    <location>
        <begin position="1"/>
        <end position="26"/>
    </location>
</feature>
<reference evidence="5" key="1">
    <citation type="submission" date="2020-05" db="EMBL/GenBank/DDBJ databases">
        <authorList>
            <person name="Chiriac C."/>
            <person name="Salcher M."/>
            <person name="Ghai R."/>
            <person name="Kavagutti S V."/>
        </authorList>
    </citation>
    <scope>NUCLEOTIDE SEQUENCE</scope>
</reference>
<feature type="transmembrane region" description="Helical" evidence="2">
    <location>
        <begin position="154"/>
        <end position="174"/>
    </location>
</feature>
<dbReference type="AlphaFoldDB" id="A0A6J7RI99"/>
<evidence type="ECO:0000313" key="4">
    <source>
        <dbReference type="EMBL" id="CAB4337574.1"/>
    </source>
</evidence>
<evidence type="ECO:0000256" key="2">
    <source>
        <dbReference type="SAM" id="Phobius"/>
    </source>
</evidence>
<dbReference type="Gene3D" id="1.20.810.10">
    <property type="entry name" value="Cytochrome Bc1 Complex, Chain C"/>
    <property type="match status" value="1"/>
</dbReference>
<dbReference type="GO" id="GO:0016020">
    <property type="term" value="C:membrane"/>
    <property type="evidence" value="ECO:0007669"/>
    <property type="project" value="InterPro"/>
</dbReference>